<evidence type="ECO:0000256" key="1">
    <source>
        <dbReference type="ARBA" id="ARBA00022737"/>
    </source>
</evidence>
<keyword evidence="1" id="KW-0677">Repeat</keyword>
<reference evidence="5" key="1">
    <citation type="journal article" date="2013" name="J. Plant Res.">
        <title>Effect of fungi and light on seed germination of three Opuntia species from semiarid lands of central Mexico.</title>
        <authorList>
            <person name="Delgado-Sanchez P."/>
            <person name="Jimenez-Bremont J.F."/>
            <person name="Guerrero-Gonzalez Mde L."/>
            <person name="Flores J."/>
        </authorList>
    </citation>
    <scope>NUCLEOTIDE SEQUENCE</scope>
    <source>
        <tissue evidence="5">Cladode</tissue>
    </source>
</reference>
<keyword evidence="2" id="KW-0547">Nucleotide-binding</keyword>
<dbReference type="InterPro" id="IPR041118">
    <property type="entry name" value="Rx_N"/>
</dbReference>
<sequence>MAEGVLFNLAEDILKHLGSRALAEIASAWGFKGQLKKLTDTINTIKDVLLDAEERQQHSHTIRRWLEGLKEVVYAADDLFDEFATEASQKEVMGGSKFTKEEKSSCFDRKEDFTSDFKKD</sequence>
<dbReference type="GO" id="GO:0006952">
    <property type="term" value="P:defense response"/>
    <property type="evidence" value="ECO:0007669"/>
    <property type="project" value="UniProtKB-KW"/>
</dbReference>
<reference evidence="5" key="2">
    <citation type="submission" date="2020-07" db="EMBL/GenBank/DDBJ databases">
        <authorList>
            <person name="Vera ALvarez R."/>
            <person name="Arias-Moreno D.M."/>
            <person name="Jimenez-Jacinto V."/>
            <person name="Jimenez-Bremont J.F."/>
            <person name="Swaminathan K."/>
            <person name="Moose S.P."/>
            <person name="Guerrero-Gonzalez M.L."/>
            <person name="Marino-Ramirez L."/>
            <person name="Landsman D."/>
            <person name="Rodriguez-Kessler M."/>
            <person name="Delgado-Sanchez P."/>
        </authorList>
    </citation>
    <scope>NUCLEOTIDE SEQUENCE</scope>
    <source>
        <tissue evidence="5">Cladode</tissue>
    </source>
</reference>
<feature type="domain" description="Disease resistance N-terminal" evidence="4">
    <location>
        <begin position="13"/>
        <end position="99"/>
    </location>
</feature>
<evidence type="ECO:0000259" key="4">
    <source>
        <dbReference type="Pfam" id="PF18052"/>
    </source>
</evidence>
<accession>A0A7C9ERB8</accession>
<dbReference type="GO" id="GO:0000166">
    <property type="term" value="F:nucleotide binding"/>
    <property type="evidence" value="ECO:0007669"/>
    <property type="project" value="UniProtKB-KW"/>
</dbReference>
<keyword evidence="3" id="KW-0611">Plant defense</keyword>
<evidence type="ECO:0000256" key="3">
    <source>
        <dbReference type="ARBA" id="ARBA00022821"/>
    </source>
</evidence>
<proteinExistence type="predicted"/>
<evidence type="ECO:0000256" key="2">
    <source>
        <dbReference type="ARBA" id="ARBA00022741"/>
    </source>
</evidence>
<protein>
    <recommendedName>
        <fullName evidence="4">Disease resistance N-terminal domain-containing protein</fullName>
    </recommendedName>
</protein>
<dbReference type="Pfam" id="PF18052">
    <property type="entry name" value="Rx_N"/>
    <property type="match status" value="1"/>
</dbReference>
<dbReference type="Gene3D" id="1.20.5.4130">
    <property type="match status" value="1"/>
</dbReference>
<organism evidence="5">
    <name type="scientific">Opuntia streptacantha</name>
    <name type="common">Prickly pear cactus</name>
    <name type="synonym">Opuntia cardona</name>
    <dbReference type="NCBI Taxonomy" id="393608"/>
    <lineage>
        <taxon>Eukaryota</taxon>
        <taxon>Viridiplantae</taxon>
        <taxon>Streptophyta</taxon>
        <taxon>Embryophyta</taxon>
        <taxon>Tracheophyta</taxon>
        <taxon>Spermatophyta</taxon>
        <taxon>Magnoliopsida</taxon>
        <taxon>eudicotyledons</taxon>
        <taxon>Gunneridae</taxon>
        <taxon>Pentapetalae</taxon>
        <taxon>Caryophyllales</taxon>
        <taxon>Cactineae</taxon>
        <taxon>Cactaceae</taxon>
        <taxon>Opuntioideae</taxon>
        <taxon>Opuntia</taxon>
    </lineage>
</organism>
<name>A0A7C9ERB8_OPUST</name>
<evidence type="ECO:0000313" key="5">
    <source>
        <dbReference type="EMBL" id="MBA4670985.1"/>
    </source>
</evidence>
<dbReference type="EMBL" id="GISG01249275">
    <property type="protein sequence ID" value="MBA4670985.1"/>
    <property type="molecule type" value="Transcribed_RNA"/>
</dbReference>
<dbReference type="AlphaFoldDB" id="A0A7C9ERB8"/>